<evidence type="ECO:0000313" key="5">
    <source>
        <dbReference type="EMBL" id="XBP96261.1"/>
    </source>
</evidence>
<dbReference type="EMBL" id="CP159342">
    <property type="protein sequence ID" value="XCH76966.1"/>
    <property type="molecule type" value="Genomic_DNA"/>
</dbReference>
<dbReference type="NCBIfam" id="NF001311">
    <property type="entry name" value="PRK00258.1-3"/>
    <property type="match status" value="1"/>
</dbReference>
<dbReference type="NCBIfam" id="TIGR01809">
    <property type="entry name" value="Shik-DH-AROM"/>
    <property type="match status" value="1"/>
</dbReference>
<protein>
    <submittedName>
        <fullName evidence="5">Shikimate dehydrogenase</fullName>
        <ecNumber evidence="5">1.1.1.25</ecNumber>
    </submittedName>
</protein>
<dbReference type="GO" id="GO:0009423">
    <property type="term" value="P:chorismate biosynthetic process"/>
    <property type="evidence" value="ECO:0007669"/>
    <property type="project" value="TreeGrafter"/>
</dbReference>
<dbReference type="InterPro" id="IPR013708">
    <property type="entry name" value="Shikimate_DH-bd_N"/>
</dbReference>
<name>A0AAU7MI03_9ACTN</name>
<sequence length="272" mass="27470">MKAAVVGRPIAHSLSPVIHNAGYAAAGLSGWSYTRIECGESELAGLVAGLGPEWAGLSVTMPGKEAALALADEVSPVAAAVGAANTLVRRPDCTWFADNTDVTGMVEVLTGAGCSAGVTVTVLGAGGTARAAVAAAARLGAAEVTVVARRPEAVEALRGVAEAVGIALSGAPWDGNRAHARDDVVICTVPKGVADPLAETFDWRPGTVFFDVVYDPWPTPLAATALAAGCRVISGLDLLLAQAVGQFERFTGVAAPRAAMAAAMNSDRSPSR</sequence>
<dbReference type="Pfam" id="PF08501">
    <property type="entry name" value="Shikimate_dh_N"/>
    <property type="match status" value="1"/>
</dbReference>
<keyword evidence="5" id="KW-0560">Oxidoreductase</keyword>
<dbReference type="EMBL" id="CP157762">
    <property type="protein sequence ID" value="XBP96261.1"/>
    <property type="molecule type" value="Genomic_DNA"/>
</dbReference>
<evidence type="ECO:0000256" key="2">
    <source>
        <dbReference type="ARBA" id="ARBA00023141"/>
    </source>
</evidence>
<reference evidence="5" key="1">
    <citation type="submission" date="2024-01" db="EMBL/GenBank/DDBJ databases">
        <title>The genome sequence of Micromonospora mangrovi CCTCC AA 2012012.</title>
        <authorList>
            <person name="Gao J."/>
        </authorList>
    </citation>
    <scope>NUCLEOTIDE SEQUENCE</scope>
    <source>
        <strain evidence="5">CCTCC AA 2012012</strain>
    </source>
</reference>
<evidence type="ECO:0000256" key="1">
    <source>
        <dbReference type="ARBA" id="ARBA00004871"/>
    </source>
</evidence>
<dbReference type="Gene3D" id="3.40.50.720">
    <property type="entry name" value="NAD(P)-binding Rossmann-like Domain"/>
    <property type="match status" value="1"/>
</dbReference>
<evidence type="ECO:0000259" key="3">
    <source>
        <dbReference type="Pfam" id="PF08501"/>
    </source>
</evidence>
<dbReference type="PANTHER" id="PTHR21089">
    <property type="entry name" value="SHIKIMATE DEHYDROGENASE"/>
    <property type="match status" value="1"/>
</dbReference>
<dbReference type="SUPFAM" id="SSF51735">
    <property type="entry name" value="NAD(P)-binding Rossmann-fold domains"/>
    <property type="match status" value="1"/>
</dbReference>
<evidence type="ECO:0000259" key="4">
    <source>
        <dbReference type="Pfam" id="PF18317"/>
    </source>
</evidence>
<dbReference type="InterPro" id="IPR022893">
    <property type="entry name" value="Shikimate_DH_fam"/>
</dbReference>
<dbReference type="EC" id="1.1.1.25" evidence="5"/>
<dbReference type="Pfam" id="PF18317">
    <property type="entry name" value="SDH_C"/>
    <property type="match status" value="1"/>
</dbReference>
<dbReference type="PANTHER" id="PTHR21089:SF1">
    <property type="entry name" value="BIFUNCTIONAL 3-DEHYDROQUINATE DEHYDRATASE_SHIKIMATE DEHYDROGENASE, CHLOROPLASTIC"/>
    <property type="match status" value="1"/>
</dbReference>
<feature type="domain" description="SDH C-terminal" evidence="4">
    <location>
        <begin position="235"/>
        <end position="264"/>
    </location>
</feature>
<keyword evidence="2" id="KW-0028">Amino-acid biosynthesis</keyword>
<dbReference type="RefSeq" id="WP_350937829.1">
    <property type="nucleotide sequence ID" value="NZ_CP157762.1"/>
</dbReference>
<evidence type="ECO:0000313" key="6">
    <source>
        <dbReference type="EMBL" id="XCH76966.1"/>
    </source>
</evidence>
<gene>
    <name evidence="6" type="ORF">ABUL08_13025</name>
    <name evidence="5" type="ORF">VK199_12965</name>
</gene>
<organism evidence="5">
    <name type="scientific">Micromonospora sp. CCTCC AA 2012012</name>
    <dbReference type="NCBI Taxonomy" id="3111921"/>
    <lineage>
        <taxon>Bacteria</taxon>
        <taxon>Bacillati</taxon>
        <taxon>Actinomycetota</taxon>
        <taxon>Actinomycetes</taxon>
        <taxon>Micromonosporales</taxon>
        <taxon>Micromonosporaceae</taxon>
        <taxon>Micromonospora</taxon>
    </lineage>
</organism>
<dbReference type="InterPro" id="IPR036291">
    <property type="entry name" value="NAD(P)-bd_dom_sf"/>
</dbReference>
<proteinExistence type="predicted"/>
<dbReference type="InterPro" id="IPR010110">
    <property type="entry name" value="Shikimate_DH_AroM-type"/>
</dbReference>
<keyword evidence="2" id="KW-0057">Aromatic amino acid biosynthesis</keyword>
<dbReference type="GO" id="GO:0004764">
    <property type="term" value="F:shikimate 3-dehydrogenase (NADP+) activity"/>
    <property type="evidence" value="ECO:0007669"/>
    <property type="project" value="UniProtKB-EC"/>
</dbReference>
<feature type="domain" description="Shikimate dehydrogenase substrate binding N-terminal" evidence="3">
    <location>
        <begin position="5"/>
        <end position="87"/>
    </location>
</feature>
<dbReference type="SUPFAM" id="SSF53223">
    <property type="entry name" value="Aminoacid dehydrogenase-like, N-terminal domain"/>
    <property type="match status" value="1"/>
</dbReference>
<dbReference type="InterPro" id="IPR041121">
    <property type="entry name" value="SDH_C"/>
</dbReference>
<dbReference type="InterPro" id="IPR046346">
    <property type="entry name" value="Aminoacid_DH-like_N_sf"/>
</dbReference>
<comment type="pathway">
    <text evidence="1">Metabolic intermediate biosynthesis; chorismate biosynthesis; chorismate from D-erythrose 4-phosphate and phosphoenolpyruvate: step 4/7.</text>
</comment>
<dbReference type="Gene3D" id="3.40.50.10860">
    <property type="entry name" value="Leucine Dehydrogenase, chain A, domain 1"/>
    <property type="match status" value="1"/>
</dbReference>
<dbReference type="GO" id="GO:0009073">
    <property type="term" value="P:aromatic amino acid family biosynthetic process"/>
    <property type="evidence" value="ECO:0007669"/>
    <property type="project" value="UniProtKB-KW"/>
</dbReference>
<accession>A0AAU7MI03</accession>
<dbReference type="GO" id="GO:0005829">
    <property type="term" value="C:cytosol"/>
    <property type="evidence" value="ECO:0007669"/>
    <property type="project" value="TreeGrafter"/>
</dbReference>
<reference evidence="6" key="2">
    <citation type="submission" date="2024-06" db="EMBL/GenBank/DDBJ databases">
        <title>Micromonospora mangrovi CCTCC AA 2012012 genome sequences.</title>
        <authorList>
            <person name="Gao J."/>
        </authorList>
    </citation>
    <scope>NUCLEOTIDE SEQUENCE</scope>
    <source>
        <strain evidence="6">CCTCC AA 2012012</strain>
    </source>
</reference>
<dbReference type="AlphaFoldDB" id="A0AAU7MI03"/>
<dbReference type="GO" id="GO:0050661">
    <property type="term" value="F:NADP binding"/>
    <property type="evidence" value="ECO:0007669"/>
    <property type="project" value="TreeGrafter"/>
</dbReference>
<dbReference type="GO" id="GO:0019632">
    <property type="term" value="P:shikimate metabolic process"/>
    <property type="evidence" value="ECO:0007669"/>
    <property type="project" value="TreeGrafter"/>
</dbReference>